<name>X1JL67_9ZZZZ</name>
<evidence type="ECO:0000313" key="1">
    <source>
        <dbReference type="EMBL" id="GAH78999.1"/>
    </source>
</evidence>
<reference evidence="1" key="1">
    <citation type="journal article" date="2014" name="Front. Microbiol.">
        <title>High frequency of phylogenetically diverse reductive dehalogenase-homologous genes in deep subseafloor sedimentary metagenomes.</title>
        <authorList>
            <person name="Kawai M."/>
            <person name="Futagami T."/>
            <person name="Toyoda A."/>
            <person name="Takaki Y."/>
            <person name="Nishi S."/>
            <person name="Hori S."/>
            <person name="Arai W."/>
            <person name="Tsubouchi T."/>
            <person name="Morono Y."/>
            <person name="Uchiyama I."/>
            <person name="Ito T."/>
            <person name="Fujiyama A."/>
            <person name="Inagaki F."/>
            <person name="Takami H."/>
        </authorList>
    </citation>
    <scope>NUCLEOTIDE SEQUENCE</scope>
    <source>
        <strain evidence="1">Expedition CK06-06</strain>
    </source>
</reference>
<feature type="non-terminal residue" evidence="1">
    <location>
        <position position="1"/>
    </location>
</feature>
<accession>X1JL67</accession>
<comment type="caution">
    <text evidence="1">The sequence shown here is derived from an EMBL/GenBank/DDBJ whole genome shotgun (WGS) entry which is preliminary data.</text>
</comment>
<dbReference type="AlphaFoldDB" id="X1JL67"/>
<organism evidence="1">
    <name type="scientific">marine sediment metagenome</name>
    <dbReference type="NCBI Taxonomy" id="412755"/>
    <lineage>
        <taxon>unclassified sequences</taxon>
        <taxon>metagenomes</taxon>
        <taxon>ecological metagenomes</taxon>
    </lineage>
</organism>
<feature type="non-terminal residue" evidence="1">
    <location>
        <position position="195"/>
    </location>
</feature>
<sequence>KVKKRLWIVLSLLVIVALPAGGCAKTTSKIQPAPVSEVLPAEHPTDFPENLRWLTDEEKARLIEIALNTPKAQECLEQESEYTTRLSWAALFPSSTGEGYSGYQILEYEIVAEGIPRGVVDITPEGSPEKIVSVGVTEDAEIYPCVHLHFVEPSALTVMAVIDLDAEKTVYADYYPQRRGPVLPTKTPTPRPPET</sequence>
<proteinExistence type="predicted"/>
<protein>
    <submittedName>
        <fullName evidence="1">Uncharacterized protein</fullName>
    </submittedName>
</protein>
<dbReference type="EMBL" id="BARU01043218">
    <property type="protein sequence ID" value="GAH78999.1"/>
    <property type="molecule type" value="Genomic_DNA"/>
</dbReference>
<gene>
    <name evidence="1" type="ORF">S03H2_66231</name>
</gene>